<keyword evidence="2" id="KW-1185">Reference proteome</keyword>
<reference evidence="1 2" key="1">
    <citation type="submission" date="2016-08" db="EMBL/GenBank/DDBJ databases">
        <title>Genomes of anaerobic fungi encode conserved fungal cellulosomes for biomass hydrolysis.</title>
        <authorList>
            <consortium name="DOE Joint Genome Institute"/>
            <person name="Haitjema C.H."/>
            <person name="Gilmore S.P."/>
            <person name="Henske J.K."/>
            <person name="Solomon K.V."/>
            <person name="De Groot R."/>
            <person name="Kuo A."/>
            <person name="Mondo S.J."/>
            <person name="Salamov A.A."/>
            <person name="Labutti K."/>
            <person name="Zhao Z."/>
            <person name="Chiniquy J."/>
            <person name="Barry K."/>
            <person name="Brewer H.M."/>
            <person name="Purvine S.O."/>
            <person name="Wright A.T."/>
            <person name="Boxma B."/>
            <person name="Van Alen T."/>
            <person name="Hackstein J.H."/>
            <person name="Baker S.E."/>
            <person name="Grigoriev I.V."/>
            <person name="O'Malley M.A."/>
        </authorList>
    </citation>
    <scope>NUCLEOTIDE SEQUENCE [LARGE SCALE GENOMIC DNA]</scope>
    <source>
        <strain evidence="2">finn</strain>
    </source>
</reference>
<protein>
    <submittedName>
        <fullName evidence="1">DUF1715-domain-containing protein</fullName>
    </submittedName>
</protein>
<evidence type="ECO:0000313" key="2">
    <source>
        <dbReference type="Proteomes" id="UP000193719"/>
    </source>
</evidence>
<dbReference type="PANTHER" id="PTHR28532:SF1">
    <property type="entry name" value="ORAL CANCER OVEREXPRESSED 1"/>
    <property type="match status" value="1"/>
</dbReference>
<evidence type="ECO:0000313" key="1">
    <source>
        <dbReference type="EMBL" id="ORX60888.1"/>
    </source>
</evidence>
<sequence length="146" mass="16807">MSFDELLFIEEDFIKKGYDSGIAAGEEFGKREGFECGVENGYSYGVELGYYRGFLKVYKSHFIDVESDPKVKEHKEKLYNSIIEMINDFTSNPDQIVLVKLRSKFKMLLGNIKSKAAINDQLDSLQFNNRSQSEKPLCFKGEDIDF</sequence>
<dbReference type="Proteomes" id="UP000193719">
    <property type="component" value="Unassembled WGS sequence"/>
</dbReference>
<organism evidence="1 2">
    <name type="scientific">Piromyces finnis</name>
    <dbReference type="NCBI Taxonomy" id="1754191"/>
    <lineage>
        <taxon>Eukaryota</taxon>
        <taxon>Fungi</taxon>
        <taxon>Fungi incertae sedis</taxon>
        <taxon>Chytridiomycota</taxon>
        <taxon>Chytridiomycota incertae sedis</taxon>
        <taxon>Neocallimastigomycetes</taxon>
        <taxon>Neocallimastigales</taxon>
        <taxon>Neocallimastigaceae</taxon>
        <taxon>Piromyces</taxon>
    </lineage>
</organism>
<gene>
    <name evidence="1" type="ORF">BCR36DRAFT_578964</name>
</gene>
<comment type="caution">
    <text evidence="1">The sequence shown here is derived from an EMBL/GenBank/DDBJ whole genome shotgun (WGS) entry which is preliminary data.</text>
</comment>
<dbReference type="AlphaFoldDB" id="A0A1Y1VN94"/>
<reference evidence="1 2" key="2">
    <citation type="submission" date="2016-08" db="EMBL/GenBank/DDBJ databases">
        <title>Pervasive Adenine N6-methylation of Active Genes in Fungi.</title>
        <authorList>
            <consortium name="DOE Joint Genome Institute"/>
            <person name="Mondo S.J."/>
            <person name="Dannebaum R.O."/>
            <person name="Kuo R.C."/>
            <person name="Labutti K."/>
            <person name="Haridas S."/>
            <person name="Kuo A."/>
            <person name="Salamov A."/>
            <person name="Ahrendt S.R."/>
            <person name="Lipzen A."/>
            <person name="Sullivan W."/>
            <person name="Andreopoulos W.B."/>
            <person name="Clum A."/>
            <person name="Lindquist E."/>
            <person name="Daum C."/>
            <person name="Ramamoorthy G.K."/>
            <person name="Gryganskyi A."/>
            <person name="Culley D."/>
            <person name="Magnuson J.K."/>
            <person name="James T.Y."/>
            <person name="O'Malley M.A."/>
            <person name="Stajich J.E."/>
            <person name="Spatafora J.W."/>
            <person name="Visel A."/>
            <person name="Grigoriev I.V."/>
        </authorList>
    </citation>
    <scope>NUCLEOTIDE SEQUENCE [LARGE SCALE GENOMIC DNA]</scope>
    <source>
        <strain evidence="2">finn</strain>
    </source>
</reference>
<proteinExistence type="predicted"/>
<dbReference type="InterPro" id="IPR052436">
    <property type="entry name" value="LTO1_adapter"/>
</dbReference>
<dbReference type="STRING" id="1754191.A0A1Y1VN94"/>
<name>A0A1Y1VN94_9FUNG</name>
<dbReference type="OrthoDB" id="48036at2759"/>
<dbReference type="EMBL" id="MCFH01000001">
    <property type="protein sequence ID" value="ORX60888.1"/>
    <property type="molecule type" value="Genomic_DNA"/>
</dbReference>
<accession>A0A1Y1VN94</accession>
<dbReference type="PANTHER" id="PTHR28532">
    <property type="entry name" value="GEO13458P1"/>
    <property type="match status" value="1"/>
</dbReference>